<feature type="chain" id="PRO_5031044689" description="EGF-like domain-containing protein" evidence="1">
    <location>
        <begin position="23"/>
        <end position="1544"/>
    </location>
</feature>
<name>A0A7S4D0S5_9EUGL</name>
<feature type="signal peptide" evidence="1">
    <location>
        <begin position="1"/>
        <end position="22"/>
    </location>
</feature>
<evidence type="ECO:0000313" key="2">
    <source>
        <dbReference type="EMBL" id="CAE0812504.1"/>
    </source>
</evidence>
<gene>
    <name evidence="2" type="ORF">EGYM00163_LOCUS23654</name>
</gene>
<dbReference type="EMBL" id="HBJA01067229">
    <property type="protein sequence ID" value="CAE0812504.1"/>
    <property type="molecule type" value="Transcribed_RNA"/>
</dbReference>
<reference evidence="2" key="1">
    <citation type="submission" date="2021-01" db="EMBL/GenBank/DDBJ databases">
        <authorList>
            <person name="Corre E."/>
            <person name="Pelletier E."/>
            <person name="Niang G."/>
            <person name="Scheremetjew M."/>
            <person name="Finn R."/>
            <person name="Kale V."/>
            <person name="Holt S."/>
            <person name="Cochrane G."/>
            <person name="Meng A."/>
            <person name="Brown T."/>
            <person name="Cohen L."/>
        </authorList>
    </citation>
    <scope>NUCLEOTIDE SEQUENCE</scope>
    <source>
        <strain evidence="2">CCMP1594</strain>
    </source>
</reference>
<keyword evidence="1" id="KW-0732">Signal</keyword>
<sequence>MAMKCFSIFVAILIFSVVSVQGDFFNEDLPQRHTDGVKFPQVVPRHRRHQFGVQQVTVAGVPASCNHNLTQSDICFASRDEVFASGQNLQMLVLRMELPDVRFTQEERNFDYKNWYITTTDTGGNGVLGHYVSQNSKGLFSITLVDEEVTLYTSAFNQSELLAAVQAHVAQYPTADPEQLFFNAIGNEVIRQYFHVSGQSVAVYDIWAIHIPKAASYSMAVVGKGLAVSGGGGGAWRDATQAWGVLFNMKSGGLLRLPVGGSSWAAIVKGDSISGIGNACVGEVDLDAHWPVHEKRRAGWYRPGKEMKDLSSSGVYRLYSHNTFFNTSLYTVPEDGWLGLKVGPYTHTWYVSYYDMPEMEVGATLYLTTPDYTFGSILIDATPESDACPNCPTGYGCPCCTAANTTAVTLGSMYDAGYFTISTIATGTDSLGNKYIDVNISMSLTQLCPLPDHFGSDCEKPCWGGVDKCGGSSQGSCSSGPTGSGQCNCVGGWYGGWYGLGCNEDDFCDADSIARKNPQLAMSSFKTPTKSVELVSDFFNAGRTGNIGKITVTGKFLGTHAYTPSVVELALYNVDSTTNGSMPFQTIVRANVTQGETGNITITYPTFFDSFDLEVALAPHHPLAQVNLQPGRYWLSVMPLLNSGESWIVDSIAADLEAGFPDLQSFDGAGWTFTQSTYTAVTNPTSGRMLVDITASTCKEYFKPFPDMKVLIIRMQYPDLAMQDPDMYWDYNGTFGFNGTFAAQIAQSSQGKCTLQSHLVDDWRLYFVTPVFMSMNNISSLIDMTRLNDASYRFALFEALKADALITVRNAGFDPDLYDVHFGFYPAFGNNQMLQRPWPSTKGVWAVGPSTTAINSMFTAFGFVLGLQTSWFLRPMLDTYQQDVIRIPEGASIDAMGWPWLVPSFMNTSTLVDYNVNDKAKLGWIEGGMGLLALNRTSGKVSFNLYAHNAATPGVYKGVYISEPGVMHGYWLQYYDAPSRVINKGLSIIFEDESSRSIFLDATNTTDNCPGCMTGVELACKSCDMRDTTVVPGVHYLVGYFSVDVGTPGADAAGPYLPVTVTFSDTELCLLNGHYGAGCQFQCPGGAMDVCNGKAACSTGVSGAGTCACSNMGMSCAFDDACDKSYGNSPLHTVGSQEKLLYSFSDQAPYHKSLGPAADFEVSRPAHIKGITIWGRAGMTWTSTDIYRPRLPSVVKVIFYYNDASTNQPGQVRDIKYVNRPEFITMQAGPQLLSTVTKIDVRFDPNEDVNRYTLWPGKYWVQVLVEDDVLWEVVMTTAGTQGNYPDLFMDEYNTLGLGFNTSWHTTVATAAHIPSLMGATSLEMKFQLNFDHCLPSYQYEGIPLPRPEVTTYEYLDFFPKKAIEGETLNITFRGYIPYGCGQTAMVKIANTRQGYGCYGEAPGGEARPLHPNKQVTFTVSVPGVYSVCIKTQYDLDWEEIGREDLVVYEFQSMENFYGFSSCMALMNYNTSVCGCMYDQPGTGQVSMVLPQDFPYAYMTVGTTPILVRQGCCTYITDKVEEYSFVDATLTPTGNKWKLCLNNPE</sequence>
<protein>
    <recommendedName>
        <fullName evidence="3">EGF-like domain-containing protein</fullName>
    </recommendedName>
</protein>
<accession>A0A7S4D0S5</accession>
<evidence type="ECO:0000256" key="1">
    <source>
        <dbReference type="SAM" id="SignalP"/>
    </source>
</evidence>
<evidence type="ECO:0008006" key="3">
    <source>
        <dbReference type="Google" id="ProtNLM"/>
    </source>
</evidence>
<organism evidence="2">
    <name type="scientific">Eutreptiella gymnastica</name>
    <dbReference type="NCBI Taxonomy" id="73025"/>
    <lineage>
        <taxon>Eukaryota</taxon>
        <taxon>Discoba</taxon>
        <taxon>Euglenozoa</taxon>
        <taxon>Euglenida</taxon>
        <taxon>Spirocuta</taxon>
        <taxon>Euglenophyceae</taxon>
        <taxon>Eutreptiales</taxon>
        <taxon>Eutreptiaceae</taxon>
        <taxon>Eutreptiella</taxon>
    </lineage>
</organism>
<proteinExistence type="predicted"/>